<dbReference type="InterPro" id="IPR001296">
    <property type="entry name" value="Glyco_trans_1"/>
</dbReference>
<comment type="caution">
    <text evidence="3">The sequence shown here is derived from an EMBL/GenBank/DDBJ whole genome shotgun (WGS) entry which is preliminary data.</text>
</comment>
<dbReference type="PANTHER" id="PTHR12526">
    <property type="entry name" value="GLYCOSYLTRANSFERASE"/>
    <property type="match status" value="1"/>
</dbReference>
<dbReference type="RefSeq" id="WP_050789005.1">
    <property type="nucleotide sequence ID" value="NZ_ADVQ01000069.1"/>
</dbReference>
<evidence type="ECO:0000259" key="1">
    <source>
        <dbReference type="Pfam" id="PF00534"/>
    </source>
</evidence>
<dbReference type="Pfam" id="PF00534">
    <property type="entry name" value="Glycos_transf_1"/>
    <property type="match status" value="1"/>
</dbReference>
<dbReference type="CDD" id="cd03811">
    <property type="entry name" value="GT4_GT28_WabH-like"/>
    <property type="match status" value="1"/>
</dbReference>
<gene>
    <name evidence="3" type="ORF">N5D63_00695</name>
</gene>
<organism evidence="3 4">
    <name type="scientific">Comamonas thiooxydans</name>
    <dbReference type="NCBI Taxonomy" id="363952"/>
    <lineage>
        <taxon>Bacteria</taxon>
        <taxon>Pseudomonadati</taxon>
        <taxon>Pseudomonadota</taxon>
        <taxon>Betaproteobacteria</taxon>
        <taxon>Burkholderiales</taxon>
        <taxon>Comamonadaceae</taxon>
        <taxon>Comamonas</taxon>
    </lineage>
</organism>
<feature type="domain" description="Glycosyltransferase subfamily 4-like N-terminal" evidence="2">
    <location>
        <begin position="28"/>
        <end position="185"/>
    </location>
</feature>
<name>A0AA42PXU0_9BURK</name>
<reference evidence="3" key="1">
    <citation type="submission" date="2022-09" db="EMBL/GenBank/DDBJ databases">
        <title>Intensive care unit water sources are persistently colonized with multi-drug resistant bacteria and are the site of extensive horizontal gene transfer of antibiotic resistance genes.</title>
        <authorList>
            <person name="Diorio-Toth L."/>
        </authorList>
    </citation>
    <scope>NUCLEOTIDE SEQUENCE</scope>
    <source>
        <strain evidence="3">GD03832</strain>
    </source>
</reference>
<dbReference type="Gene3D" id="3.40.50.2000">
    <property type="entry name" value="Glycogen Phosphorylase B"/>
    <property type="match status" value="2"/>
</dbReference>
<dbReference type="InterPro" id="IPR028098">
    <property type="entry name" value="Glyco_trans_4-like_N"/>
</dbReference>
<evidence type="ECO:0000313" key="3">
    <source>
        <dbReference type="EMBL" id="MDH1332654.1"/>
    </source>
</evidence>
<dbReference type="Proteomes" id="UP001161065">
    <property type="component" value="Unassembled WGS sequence"/>
</dbReference>
<dbReference type="GO" id="GO:0016757">
    <property type="term" value="F:glycosyltransferase activity"/>
    <property type="evidence" value="ECO:0007669"/>
    <property type="project" value="InterPro"/>
</dbReference>
<protein>
    <submittedName>
        <fullName evidence="3">Glycosyltransferase</fullName>
    </submittedName>
</protein>
<evidence type="ECO:0000313" key="4">
    <source>
        <dbReference type="Proteomes" id="UP001161065"/>
    </source>
</evidence>
<sequence>MNSHSFPEPKTDATTPIRILHFVTGGFSGATQVAVDLSLAALRTPGHEVLLVLRRKPSTDERKIEALRQQGLQVIVVSNWLHALTVWELRKIIRGFRPDAVFAHGFSDHIWGRRAAAAEGVAHIFHVEHNSRERYTPRRLRQALALEPFTQAHIGVSEGVRTSLVERGFPAEKCIAICNGIDLTRFAQDAMPQLWQEREPAIYMASRFARQKDHDTLIRALAALRQRGLTPTLYLAGAGKSSLRARAERLVAELGLEQQVRFLGNVSDLPQRLSRTQIFVLATHWEGMPLALVEGMAAGCACVVSDVIGAREVITPEVNGLRVRESDPDSMADALQRLLQNPALAQSLGTAARVHALSHYGREQMWCHYQRLLPVSA</sequence>
<feature type="domain" description="Glycosyl transferase family 1" evidence="1">
    <location>
        <begin position="194"/>
        <end position="353"/>
    </location>
</feature>
<dbReference type="SUPFAM" id="SSF53756">
    <property type="entry name" value="UDP-Glycosyltransferase/glycogen phosphorylase"/>
    <property type="match status" value="1"/>
</dbReference>
<accession>A0AA42PXU0</accession>
<evidence type="ECO:0000259" key="2">
    <source>
        <dbReference type="Pfam" id="PF13439"/>
    </source>
</evidence>
<dbReference type="EMBL" id="JAOCEK010000001">
    <property type="protein sequence ID" value="MDH1332654.1"/>
    <property type="molecule type" value="Genomic_DNA"/>
</dbReference>
<proteinExistence type="predicted"/>
<dbReference type="PANTHER" id="PTHR12526:SF630">
    <property type="entry name" value="GLYCOSYLTRANSFERASE"/>
    <property type="match status" value="1"/>
</dbReference>
<dbReference type="Pfam" id="PF13439">
    <property type="entry name" value="Glyco_transf_4"/>
    <property type="match status" value="1"/>
</dbReference>
<dbReference type="AlphaFoldDB" id="A0AA42PXU0"/>